<dbReference type="PANTHER" id="PTHR35572:SF4">
    <property type="entry name" value="PROTEIN CBG15747"/>
    <property type="match status" value="1"/>
</dbReference>
<reference evidence="2 3" key="1">
    <citation type="submission" date="2013-11" db="EMBL/GenBank/DDBJ databases">
        <title>Draft genome of the bovine lungworm Dictyocaulus viviparus.</title>
        <authorList>
            <person name="Mitreva M."/>
        </authorList>
    </citation>
    <scope>NUCLEOTIDE SEQUENCE [LARGE SCALE GENOMIC DNA]</scope>
    <source>
        <strain evidence="2 3">HannoverDv2000</strain>
    </source>
</reference>
<evidence type="ECO:0000313" key="2">
    <source>
        <dbReference type="EMBL" id="KJH51413.1"/>
    </source>
</evidence>
<evidence type="ECO:0000313" key="3">
    <source>
        <dbReference type="Proteomes" id="UP000053766"/>
    </source>
</evidence>
<dbReference type="InterPro" id="IPR055119">
    <property type="entry name" value="Mig18_Fn1"/>
</dbReference>
<feature type="domain" description="Abnormal cell migration protein 18-like fibronectin type I" evidence="1">
    <location>
        <begin position="19"/>
        <end position="73"/>
    </location>
</feature>
<feature type="domain" description="Abnormal cell migration protein 18-like fibronectin type I" evidence="1">
    <location>
        <begin position="157"/>
        <end position="224"/>
    </location>
</feature>
<dbReference type="PANTHER" id="PTHR35572">
    <property type="entry name" value="PROTEIN CBG04538-RELATED"/>
    <property type="match status" value="1"/>
</dbReference>
<protein>
    <recommendedName>
        <fullName evidence="1">Abnormal cell migration protein 18-like fibronectin type I domain-containing protein</fullName>
    </recommendedName>
</protein>
<gene>
    <name evidence="2" type="ORF">DICVIV_02427</name>
</gene>
<keyword evidence="3" id="KW-1185">Reference proteome</keyword>
<feature type="domain" description="Abnormal cell migration protein 18-like fibronectin type I" evidence="1">
    <location>
        <begin position="79"/>
        <end position="151"/>
    </location>
</feature>
<dbReference type="STRING" id="29172.A0A0D8Y3H2"/>
<name>A0A0D8Y3H2_DICVI</name>
<accession>A0A0D8Y3H2</accession>
<evidence type="ECO:0000259" key="1">
    <source>
        <dbReference type="Pfam" id="PF23003"/>
    </source>
</evidence>
<dbReference type="AlphaFoldDB" id="A0A0D8Y3H2"/>
<dbReference type="InterPro" id="IPR040282">
    <property type="entry name" value="Mig-18-like"/>
</dbReference>
<reference evidence="3" key="2">
    <citation type="journal article" date="2016" name="Sci. Rep.">
        <title>Dictyocaulus viviparus genome, variome and transcriptome elucidate lungworm biology and support future intervention.</title>
        <authorList>
            <person name="McNulty S.N."/>
            <person name="Strube C."/>
            <person name="Rosa B.A."/>
            <person name="Martin J.C."/>
            <person name="Tyagi R."/>
            <person name="Choi Y.J."/>
            <person name="Wang Q."/>
            <person name="Hallsworth Pepin K."/>
            <person name="Zhang X."/>
            <person name="Ozersky P."/>
            <person name="Wilson R.K."/>
            <person name="Sternberg P.W."/>
            <person name="Gasser R.B."/>
            <person name="Mitreva M."/>
        </authorList>
    </citation>
    <scope>NUCLEOTIDE SEQUENCE [LARGE SCALE GENOMIC DNA]</scope>
    <source>
        <strain evidence="3">HannoverDv2000</strain>
    </source>
</reference>
<dbReference type="Proteomes" id="UP000053766">
    <property type="component" value="Unassembled WGS sequence"/>
</dbReference>
<sequence length="341" mass="39268">MIIFRCWSDGDGSTPRWWNEGETITRGRYWYECREGRLEPRGCMSKTSQKLNIGEEVEDGEYVAVCELGPDGHLRFRFTACIGSENRHYNPGEQWIDSQNIYYYECEQDGAYLRNQIKGCISHDKQRKILIGQQDDYGDYIYECREKYNGSIQMCSVGCINNGQHYKIGDQWPEGEFLYYCKSNGGRSQKVCIGCLYQNKRLYDGDRFRDQDTVYECEIRPDSYGHKPVGCLAKDLDGSVVERVIGCRWYLQDSQSKIEQTCEVDGTKTKVRTTACIYRHNGFDTIFLLPGQYTIWSLPVNGKSVGIACRENPDGPKLDVFDVSQVAQYTTGLSYEQPRGK</sequence>
<dbReference type="OrthoDB" id="5911931at2759"/>
<proteinExistence type="predicted"/>
<dbReference type="EMBL" id="KN716184">
    <property type="protein sequence ID" value="KJH51413.1"/>
    <property type="molecule type" value="Genomic_DNA"/>
</dbReference>
<organism evidence="2 3">
    <name type="scientific">Dictyocaulus viviparus</name>
    <name type="common">Bovine lungworm</name>
    <dbReference type="NCBI Taxonomy" id="29172"/>
    <lineage>
        <taxon>Eukaryota</taxon>
        <taxon>Metazoa</taxon>
        <taxon>Ecdysozoa</taxon>
        <taxon>Nematoda</taxon>
        <taxon>Chromadorea</taxon>
        <taxon>Rhabditida</taxon>
        <taxon>Rhabditina</taxon>
        <taxon>Rhabditomorpha</taxon>
        <taxon>Strongyloidea</taxon>
        <taxon>Metastrongylidae</taxon>
        <taxon>Dictyocaulus</taxon>
    </lineage>
</organism>
<dbReference type="Pfam" id="PF23003">
    <property type="entry name" value="Fn1_2"/>
    <property type="match status" value="3"/>
</dbReference>